<dbReference type="SUPFAM" id="SSF52540">
    <property type="entry name" value="P-loop containing nucleoside triphosphate hydrolases"/>
    <property type="match status" value="1"/>
</dbReference>
<accession>A0A645AHQ0</accession>
<organism evidence="1">
    <name type="scientific">bioreactor metagenome</name>
    <dbReference type="NCBI Taxonomy" id="1076179"/>
    <lineage>
        <taxon>unclassified sequences</taxon>
        <taxon>metagenomes</taxon>
        <taxon>ecological metagenomes</taxon>
    </lineage>
</organism>
<comment type="caution">
    <text evidence="1">The sequence shown here is derived from an EMBL/GenBank/DDBJ whole genome shotgun (WGS) entry which is preliminary data.</text>
</comment>
<dbReference type="EMBL" id="VSSQ01013580">
    <property type="protein sequence ID" value="MPM51811.1"/>
    <property type="molecule type" value="Genomic_DNA"/>
</dbReference>
<dbReference type="AlphaFoldDB" id="A0A645AHQ0"/>
<name>A0A645AHQ0_9ZZZZ</name>
<dbReference type="Gene3D" id="3.40.50.300">
    <property type="entry name" value="P-loop containing nucleotide triphosphate hydrolases"/>
    <property type="match status" value="1"/>
</dbReference>
<evidence type="ECO:0008006" key="2">
    <source>
        <dbReference type="Google" id="ProtNLM"/>
    </source>
</evidence>
<sequence>MPMHDKESIRKLLESCCKGYGTMIAYSIEPVFYNEVTLFQCPNNNGKPLVEPRIINTRVNVNDDLPQVVYDYLNWSILSDKKVVIYVPDNEKVENIYNYLIKFKNKLTRNIFNYKSDEKHNRSMLKFLAKAKGIMITNSFENGDVDLTGINVMVFFAEHKIFDYKRLVYLSSRASRSRSLDRGEVIFLSNELSEDMDNAKEILRELNKKAWEAGFLSL</sequence>
<protein>
    <recommendedName>
        <fullName evidence="2">Helicase C-terminal domain-containing protein</fullName>
    </recommendedName>
</protein>
<reference evidence="1" key="1">
    <citation type="submission" date="2019-08" db="EMBL/GenBank/DDBJ databases">
        <authorList>
            <person name="Kucharzyk K."/>
            <person name="Murdoch R.W."/>
            <person name="Higgins S."/>
            <person name="Loffler F."/>
        </authorList>
    </citation>
    <scope>NUCLEOTIDE SEQUENCE</scope>
</reference>
<dbReference type="InterPro" id="IPR027417">
    <property type="entry name" value="P-loop_NTPase"/>
</dbReference>
<proteinExistence type="predicted"/>
<evidence type="ECO:0000313" key="1">
    <source>
        <dbReference type="EMBL" id="MPM51811.1"/>
    </source>
</evidence>
<gene>
    <name evidence="1" type="ORF">SDC9_98562</name>
</gene>